<dbReference type="InterPro" id="IPR051634">
    <property type="entry name" value="Extended_Synaptotagmin"/>
</dbReference>
<keyword evidence="2" id="KW-0813">Transport</keyword>
<comment type="subcellular location">
    <subcellularLocation>
        <location evidence="1">Membrane</location>
    </subcellularLocation>
</comment>
<evidence type="ECO:0000256" key="10">
    <source>
        <dbReference type="ARBA" id="ARBA00023136"/>
    </source>
</evidence>
<dbReference type="CDD" id="cd21670">
    <property type="entry name" value="SMP_ESyt"/>
    <property type="match status" value="1"/>
</dbReference>
<dbReference type="InterPro" id="IPR039010">
    <property type="entry name" value="Synaptotagmin_SMP"/>
</dbReference>
<keyword evidence="6" id="KW-0106">Calcium</keyword>
<evidence type="ECO:0000256" key="3">
    <source>
        <dbReference type="ARBA" id="ARBA00022692"/>
    </source>
</evidence>
<name>A0A9P4UYB4_9PLEO</name>
<dbReference type="PANTHER" id="PTHR45761:SF1">
    <property type="entry name" value="EXTENDED SYNAPTOTAGMIN-LIKE PROTEIN 2, ISOFORM C"/>
    <property type="match status" value="1"/>
</dbReference>
<comment type="caution">
    <text evidence="13">The sequence shown here is derived from an EMBL/GenBank/DDBJ whole genome shotgun (WGS) entry which is preliminary data.</text>
</comment>
<evidence type="ECO:0000256" key="7">
    <source>
        <dbReference type="ARBA" id="ARBA00022989"/>
    </source>
</evidence>
<evidence type="ECO:0000313" key="14">
    <source>
        <dbReference type="Proteomes" id="UP000799444"/>
    </source>
</evidence>
<feature type="domain" description="C2" evidence="11">
    <location>
        <begin position="182"/>
        <end position="316"/>
    </location>
</feature>
<evidence type="ECO:0000256" key="2">
    <source>
        <dbReference type="ARBA" id="ARBA00022448"/>
    </source>
</evidence>
<dbReference type="GO" id="GO:0005737">
    <property type="term" value="C:cytoplasm"/>
    <property type="evidence" value="ECO:0007669"/>
    <property type="project" value="UniProtKB-ARBA"/>
</dbReference>
<evidence type="ECO:0000256" key="5">
    <source>
        <dbReference type="ARBA" id="ARBA00022737"/>
    </source>
</evidence>
<evidence type="ECO:0000256" key="9">
    <source>
        <dbReference type="ARBA" id="ARBA00023121"/>
    </source>
</evidence>
<keyword evidence="14" id="KW-1185">Reference proteome</keyword>
<dbReference type="Gene3D" id="2.60.40.150">
    <property type="entry name" value="C2 domain"/>
    <property type="match status" value="1"/>
</dbReference>
<dbReference type="PROSITE" id="PS50004">
    <property type="entry name" value="C2"/>
    <property type="match status" value="1"/>
</dbReference>
<dbReference type="InterPro" id="IPR035892">
    <property type="entry name" value="C2_domain_sf"/>
</dbReference>
<dbReference type="InterPro" id="IPR031468">
    <property type="entry name" value="SMP_LBD"/>
</dbReference>
<dbReference type="GO" id="GO:0006869">
    <property type="term" value="P:lipid transport"/>
    <property type="evidence" value="ECO:0007669"/>
    <property type="project" value="UniProtKB-KW"/>
</dbReference>
<evidence type="ECO:0000256" key="1">
    <source>
        <dbReference type="ARBA" id="ARBA00004370"/>
    </source>
</evidence>
<organism evidence="13 14">
    <name type="scientific">Polyplosphaeria fusca</name>
    <dbReference type="NCBI Taxonomy" id="682080"/>
    <lineage>
        <taxon>Eukaryota</taxon>
        <taxon>Fungi</taxon>
        <taxon>Dikarya</taxon>
        <taxon>Ascomycota</taxon>
        <taxon>Pezizomycotina</taxon>
        <taxon>Dothideomycetes</taxon>
        <taxon>Pleosporomycetidae</taxon>
        <taxon>Pleosporales</taxon>
        <taxon>Tetraplosphaeriaceae</taxon>
        <taxon>Polyplosphaeria</taxon>
    </lineage>
</organism>
<dbReference type="GO" id="GO:0012505">
    <property type="term" value="C:endomembrane system"/>
    <property type="evidence" value="ECO:0007669"/>
    <property type="project" value="UniProtKB-ARBA"/>
</dbReference>
<keyword evidence="5" id="KW-0677">Repeat</keyword>
<reference evidence="13" key="1">
    <citation type="journal article" date="2020" name="Stud. Mycol.">
        <title>101 Dothideomycetes genomes: a test case for predicting lifestyles and emergence of pathogens.</title>
        <authorList>
            <person name="Haridas S."/>
            <person name="Albert R."/>
            <person name="Binder M."/>
            <person name="Bloem J."/>
            <person name="Labutti K."/>
            <person name="Salamov A."/>
            <person name="Andreopoulos B."/>
            <person name="Baker S."/>
            <person name="Barry K."/>
            <person name="Bills G."/>
            <person name="Bluhm B."/>
            <person name="Cannon C."/>
            <person name="Castanera R."/>
            <person name="Culley D."/>
            <person name="Daum C."/>
            <person name="Ezra D."/>
            <person name="Gonzalez J."/>
            <person name="Henrissat B."/>
            <person name="Kuo A."/>
            <person name="Liang C."/>
            <person name="Lipzen A."/>
            <person name="Lutzoni F."/>
            <person name="Magnuson J."/>
            <person name="Mondo S."/>
            <person name="Nolan M."/>
            <person name="Ohm R."/>
            <person name="Pangilinan J."/>
            <person name="Park H.-J."/>
            <person name="Ramirez L."/>
            <person name="Alfaro M."/>
            <person name="Sun H."/>
            <person name="Tritt A."/>
            <person name="Yoshinaga Y."/>
            <person name="Zwiers L.-H."/>
            <person name="Turgeon B."/>
            <person name="Goodwin S."/>
            <person name="Spatafora J."/>
            <person name="Crous P."/>
            <person name="Grigoriev I."/>
        </authorList>
    </citation>
    <scope>NUCLEOTIDE SEQUENCE</scope>
    <source>
        <strain evidence="13">CBS 125425</strain>
    </source>
</reference>
<protein>
    <recommendedName>
        <fullName evidence="15">C2 domain-containing protein</fullName>
    </recommendedName>
</protein>
<keyword evidence="3" id="KW-0812">Transmembrane</keyword>
<dbReference type="GO" id="GO:0046872">
    <property type="term" value="F:metal ion binding"/>
    <property type="evidence" value="ECO:0007669"/>
    <property type="project" value="UniProtKB-KW"/>
</dbReference>
<proteinExistence type="predicted"/>
<dbReference type="OrthoDB" id="1029639at2759"/>
<sequence>MASSLVDTLTASGGSEPAGFLNDIVEQLWPNIIVAGAKILKDAVEPVLDSTLPGPLSNLKFVRIDLGHEPLKLSNVDVHKTTNGGIKLDLDVEWKSLCDIELDGSSVPKIGIEKARLRGRLSVLLAPLTNVIPLIGAAQVAFINPPTLSLDFTDAANIADSFLIKKTVQNTILGIISGMLVLPNRILVKLDSNNDYFKTYQHHLGIIRLTIEKATGISAPKKESRASRLLAKIVKDVPDCYVKVNVGAEAEWRTATQKNNHNPVWNETHDFLVADFEQAIFTDVQDDDLVGDDDIGIGHTTIKEVLLNGGTHELPLSHKDEQTGAKLTVHAQFHHFVADAQLLSAQSSQQGDMCGLATILIASALGLSGQRDELNPSVQITYGDAKFSTVAKTYTPGTDIFNPSFDQSFRIPLTAAMIANPGSFKISLMNKTVESGSADVPFQQILEAPGLVKEENFDVGNGAVVRASISVHGLQLAE</sequence>
<keyword evidence="4" id="KW-0479">Metal-binding</keyword>
<dbReference type="Pfam" id="PF00168">
    <property type="entry name" value="C2"/>
    <property type="match status" value="2"/>
</dbReference>
<keyword evidence="7" id="KW-1133">Transmembrane helix</keyword>
<dbReference type="InterPro" id="IPR000008">
    <property type="entry name" value="C2_dom"/>
</dbReference>
<evidence type="ECO:0000256" key="8">
    <source>
        <dbReference type="ARBA" id="ARBA00023055"/>
    </source>
</evidence>
<evidence type="ECO:0008006" key="15">
    <source>
        <dbReference type="Google" id="ProtNLM"/>
    </source>
</evidence>
<keyword evidence="8" id="KW-0445">Lipid transport</keyword>
<dbReference type="PANTHER" id="PTHR45761">
    <property type="entry name" value="EXTENDED SYNAPTOTAGMIN-LIKE PROTEIN 2, ISOFORM C"/>
    <property type="match status" value="1"/>
</dbReference>
<dbReference type="GO" id="GO:0008289">
    <property type="term" value="F:lipid binding"/>
    <property type="evidence" value="ECO:0007669"/>
    <property type="project" value="UniProtKB-KW"/>
</dbReference>
<accession>A0A9P4UYB4</accession>
<dbReference type="SUPFAM" id="SSF49562">
    <property type="entry name" value="C2 domain (Calcium/lipid-binding domain, CaLB)"/>
    <property type="match status" value="2"/>
</dbReference>
<dbReference type="Pfam" id="PF17047">
    <property type="entry name" value="SMP_LBD"/>
    <property type="match status" value="1"/>
</dbReference>
<dbReference type="AlphaFoldDB" id="A0A9P4UYB4"/>
<dbReference type="PROSITE" id="PS51847">
    <property type="entry name" value="SMP"/>
    <property type="match status" value="1"/>
</dbReference>
<keyword evidence="9" id="KW-0446">Lipid-binding</keyword>
<gene>
    <name evidence="13" type="ORF">EJ04DRAFT_515610</name>
</gene>
<dbReference type="GO" id="GO:0016020">
    <property type="term" value="C:membrane"/>
    <property type="evidence" value="ECO:0007669"/>
    <property type="project" value="UniProtKB-SubCell"/>
</dbReference>
<evidence type="ECO:0000313" key="13">
    <source>
        <dbReference type="EMBL" id="KAF2729871.1"/>
    </source>
</evidence>
<keyword evidence="10" id="KW-0472">Membrane</keyword>
<dbReference type="CDD" id="cd00030">
    <property type="entry name" value="C2"/>
    <property type="match status" value="1"/>
</dbReference>
<dbReference type="EMBL" id="ML996232">
    <property type="protein sequence ID" value="KAF2729871.1"/>
    <property type="molecule type" value="Genomic_DNA"/>
</dbReference>
<dbReference type="SMART" id="SM00239">
    <property type="entry name" value="C2"/>
    <property type="match status" value="2"/>
</dbReference>
<evidence type="ECO:0000256" key="6">
    <source>
        <dbReference type="ARBA" id="ARBA00022837"/>
    </source>
</evidence>
<evidence type="ECO:0000259" key="12">
    <source>
        <dbReference type="PROSITE" id="PS51847"/>
    </source>
</evidence>
<evidence type="ECO:0000259" key="11">
    <source>
        <dbReference type="PROSITE" id="PS50004"/>
    </source>
</evidence>
<dbReference type="Proteomes" id="UP000799444">
    <property type="component" value="Unassembled WGS sequence"/>
</dbReference>
<feature type="domain" description="SMP-LTD" evidence="12">
    <location>
        <begin position="14"/>
        <end position="191"/>
    </location>
</feature>
<evidence type="ECO:0000256" key="4">
    <source>
        <dbReference type="ARBA" id="ARBA00022723"/>
    </source>
</evidence>